<proteinExistence type="predicted"/>
<dbReference type="InterPro" id="IPR011747">
    <property type="entry name" value="CHP02241"/>
</dbReference>
<dbReference type="PANTHER" id="PTHR38009:SF1">
    <property type="entry name" value="CONSERVED HYPOTHETICAL PHAGE TAIL PROTEIN"/>
    <property type="match status" value="1"/>
</dbReference>
<name>A0ABP3JFH8_9ACTN</name>
<dbReference type="RefSeq" id="WP_344087056.1">
    <property type="nucleotide sequence ID" value="NZ_BAAAHB010000008.1"/>
</dbReference>
<dbReference type="Pfam" id="PF06841">
    <property type="entry name" value="Phage_T4_gp19"/>
    <property type="match status" value="1"/>
</dbReference>
<dbReference type="PANTHER" id="PTHR38009">
    <property type="entry name" value="CONSERVED HYPOTHETICAL PHAGE TAIL PROTEIN"/>
    <property type="match status" value="1"/>
</dbReference>
<protein>
    <recommendedName>
        <fullName evidence="3">Phage tail protein</fullName>
    </recommendedName>
</protein>
<sequence>MTETGPLATAYRFRVTFTLPGSGASDPAAPSRLGSGGFQECTGLDIEMEVGEYLEGGRNDGVVQRVGRMKVARLVLKRGMVLGGQGTVLPELWTWIAEVTGGVRPVRRYDGLIQLLGADRRPVAAWAFRRALPAKVVGPQLHARTGEVAIEELHLAHEGLRMVTP</sequence>
<evidence type="ECO:0008006" key="3">
    <source>
        <dbReference type="Google" id="ProtNLM"/>
    </source>
</evidence>
<reference evidence="2" key="1">
    <citation type="journal article" date="2019" name="Int. J. Syst. Evol. Microbiol.">
        <title>The Global Catalogue of Microorganisms (GCM) 10K type strain sequencing project: providing services to taxonomists for standard genome sequencing and annotation.</title>
        <authorList>
            <consortium name="The Broad Institute Genomics Platform"/>
            <consortium name="The Broad Institute Genome Sequencing Center for Infectious Disease"/>
            <person name="Wu L."/>
            <person name="Ma J."/>
        </authorList>
    </citation>
    <scope>NUCLEOTIDE SEQUENCE [LARGE SCALE GENOMIC DNA]</scope>
    <source>
        <strain evidence="2">JCM 10649</strain>
    </source>
</reference>
<dbReference type="EMBL" id="BAAAHB010000008">
    <property type="protein sequence ID" value="GAA0451807.1"/>
    <property type="molecule type" value="Genomic_DNA"/>
</dbReference>
<keyword evidence="2" id="KW-1185">Reference proteome</keyword>
<dbReference type="NCBIfam" id="TIGR02241">
    <property type="entry name" value="conserved hypothetical phage tail region protein"/>
    <property type="match status" value="1"/>
</dbReference>
<comment type="caution">
    <text evidence="1">The sequence shown here is derived from an EMBL/GenBank/DDBJ whole genome shotgun (WGS) entry which is preliminary data.</text>
</comment>
<gene>
    <name evidence="1" type="ORF">GCM10009544_13240</name>
</gene>
<accession>A0ABP3JFH8</accession>
<dbReference type="InterPro" id="IPR010667">
    <property type="entry name" value="Phage_T4_Gp19"/>
</dbReference>
<organism evidence="1 2">
    <name type="scientific">Streptomyces stramineus</name>
    <dbReference type="NCBI Taxonomy" id="173861"/>
    <lineage>
        <taxon>Bacteria</taxon>
        <taxon>Bacillati</taxon>
        <taxon>Actinomycetota</taxon>
        <taxon>Actinomycetes</taxon>
        <taxon>Kitasatosporales</taxon>
        <taxon>Streptomycetaceae</taxon>
        <taxon>Streptomyces</taxon>
    </lineage>
</organism>
<dbReference type="Proteomes" id="UP001499895">
    <property type="component" value="Unassembled WGS sequence"/>
</dbReference>
<evidence type="ECO:0000313" key="1">
    <source>
        <dbReference type="EMBL" id="GAA0451807.1"/>
    </source>
</evidence>
<evidence type="ECO:0000313" key="2">
    <source>
        <dbReference type="Proteomes" id="UP001499895"/>
    </source>
</evidence>